<dbReference type="InterPro" id="IPR016181">
    <property type="entry name" value="Acyl_CoA_acyltransferase"/>
</dbReference>
<dbReference type="InterPro" id="IPR050680">
    <property type="entry name" value="YpeA/RimI_acetyltransf"/>
</dbReference>
<dbReference type="PANTHER" id="PTHR43420">
    <property type="entry name" value="ACETYLTRANSFERASE"/>
    <property type="match status" value="1"/>
</dbReference>
<dbReference type="InterPro" id="IPR000182">
    <property type="entry name" value="GNAT_dom"/>
</dbReference>
<dbReference type="Proteomes" id="UP001207918">
    <property type="component" value="Unassembled WGS sequence"/>
</dbReference>
<feature type="domain" description="N-acetyltransferase" evidence="3">
    <location>
        <begin position="11"/>
        <end position="149"/>
    </location>
</feature>
<evidence type="ECO:0000313" key="5">
    <source>
        <dbReference type="Proteomes" id="UP001207918"/>
    </source>
</evidence>
<reference evidence="4 5" key="1">
    <citation type="submission" date="2021-03" db="EMBL/GenBank/DDBJ databases">
        <title>Aliifodinibius sp. nov., a new bacterium isolated from saline soil.</title>
        <authorList>
            <person name="Galisteo C."/>
            <person name="De La Haba R."/>
            <person name="Sanchez-Porro C."/>
            <person name="Ventosa A."/>
        </authorList>
    </citation>
    <scope>NUCLEOTIDE SEQUENCE [LARGE SCALE GENOMIC DNA]</scope>
    <source>
        <strain evidence="4 5">1BSP15-2V2</strain>
    </source>
</reference>
<gene>
    <name evidence="4" type="ORF">J6I44_03780</name>
</gene>
<organism evidence="4 5">
    <name type="scientific">Fodinibius salsisoli</name>
    <dbReference type="NCBI Taxonomy" id="2820877"/>
    <lineage>
        <taxon>Bacteria</taxon>
        <taxon>Pseudomonadati</taxon>
        <taxon>Balneolota</taxon>
        <taxon>Balneolia</taxon>
        <taxon>Balneolales</taxon>
        <taxon>Balneolaceae</taxon>
        <taxon>Fodinibius</taxon>
    </lineage>
</organism>
<evidence type="ECO:0000259" key="3">
    <source>
        <dbReference type="PROSITE" id="PS51186"/>
    </source>
</evidence>
<keyword evidence="1" id="KW-0808">Transferase</keyword>
<dbReference type="PANTHER" id="PTHR43420:SF12">
    <property type="entry name" value="N-ACETYLTRANSFERASE DOMAIN-CONTAINING PROTEIN"/>
    <property type="match status" value="1"/>
</dbReference>
<accession>A0ABT3PL66</accession>
<proteinExistence type="predicted"/>
<dbReference type="PROSITE" id="PS51186">
    <property type="entry name" value="GNAT"/>
    <property type="match status" value="1"/>
</dbReference>
<name>A0ABT3PL66_9BACT</name>
<protein>
    <submittedName>
        <fullName evidence="4">GNAT family N-acetyltransferase</fullName>
    </submittedName>
</protein>
<dbReference type="Gene3D" id="3.40.630.30">
    <property type="match status" value="1"/>
</dbReference>
<comment type="caution">
    <text evidence="4">The sequence shown here is derived from an EMBL/GenBank/DDBJ whole genome shotgun (WGS) entry which is preliminary data.</text>
</comment>
<keyword evidence="5" id="KW-1185">Reference proteome</keyword>
<evidence type="ECO:0000256" key="2">
    <source>
        <dbReference type="ARBA" id="ARBA00023315"/>
    </source>
</evidence>
<keyword evidence="2" id="KW-0012">Acyltransferase</keyword>
<dbReference type="Pfam" id="PF13508">
    <property type="entry name" value="Acetyltransf_7"/>
    <property type="match status" value="1"/>
</dbReference>
<evidence type="ECO:0000313" key="4">
    <source>
        <dbReference type="EMBL" id="MCW9705954.1"/>
    </source>
</evidence>
<sequence>MSNMQFDIIYSDTKNPTVFSREDIASFLHEHLDEYGDKKKLILKCISYAYGDGPGQDGFILVAHEEETIMGAVIINHTNMSGFIPEHILVYIAVHAEARGQGLGKQLMEKIIDATDGDIALHVEADNPAIHLYEKYGFTNEYLEMRLKK</sequence>
<dbReference type="CDD" id="cd04301">
    <property type="entry name" value="NAT_SF"/>
    <property type="match status" value="1"/>
</dbReference>
<dbReference type="SUPFAM" id="SSF55729">
    <property type="entry name" value="Acyl-CoA N-acyltransferases (Nat)"/>
    <property type="match status" value="1"/>
</dbReference>
<evidence type="ECO:0000256" key="1">
    <source>
        <dbReference type="ARBA" id="ARBA00022679"/>
    </source>
</evidence>
<dbReference type="EMBL" id="JAGGJA010000002">
    <property type="protein sequence ID" value="MCW9705954.1"/>
    <property type="molecule type" value="Genomic_DNA"/>
</dbReference>